<keyword evidence="1" id="KW-0732">Signal</keyword>
<evidence type="ECO:0000256" key="1">
    <source>
        <dbReference type="SAM" id="SignalP"/>
    </source>
</evidence>
<dbReference type="Proteomes" id="UP000325438">
    <property type="component" value="Unassembled WGS sequence"/>
</dbReference>
<dbReference type="EMBL" id="VUBA01000051">
    <property type="protein sequence ID" value="MPQ84272.1"/>
    <property type="molecule type" value="Genomic_DNA"/>
</dbReference>
<feature type="chain" id="PRO_5025052673" description="VCBS repeat-containing protein" evidence="1">
    <location>
        <begin position="25"/>
        <end position="239"/>
    </location>
</feature>
<dbReference type="RefSeq" id="WP_152749251.1">
    <property type="nucleotide sequence ID" value="NZ_JBLZPT010000005.1"/>
</dbReference>
<name>A0A5N7JSA2_9PSED</name>
<accession>A0A5N7JSA2</accession>
<proteinExistence type="predicted"/>
<protein>
    <recommendedName>
        <fullName evidence="4">VCBS repeat-containing protein</fullName>
    </recommendedName>
</protein>
<comment type="caution">
    <text evidence="2">The sequence shown here is derived from an EMBL/GenBank/DDBJ whole genome shotgun (WGS) entry which is preliminary data.</text>
</comment>
<gene>
    <name evidence="2" type="ORF">F0170_09915</name>
</gene>
<evidence type="ECO:0000313" key="2">
    <source>
        <dbReference type="EMBL" id="MPQ84272.1"/>
    </source>
</evidence>
<feature type="signal peptide" evidence="1">
    <location>
        <begin position="1"/>
        <end position="24"/>
    </location>
</feature>
<evidence type="ECO:0000313" key="3">
    <source>
        <dbReference type="Proteomes" id="UP000325438"/>
    </source>
</evidence>
<dbReference type="AlphaFoldDB" id="A0A5N7JSA2"/>
<sequence length="239" mass="26476">MNLLSVFKFFIAFSFNAIISIASASDFLVMKRDVTGDGNPDTIKLVDKGGQFYTLSVISNSREILRNEELVPNSIKNKGGLEIFQGLSVADNNISLRYRFCSPSSSVCYDRSIIAFFKDEQFLLLSEEVVASADEISLSNTFYQKEKVPFSSVTYQSLVENNDHAEAAYSSVFGACVAGLGGDALTKISEELEKNSPGDWVMRKGCVTPALVFNLETQKYLSHKAAMRYLSVAEQHRPE</sequence>
<evidence type="ECO:0008006" key="4">
    <source>
        <dbReference type="Google" id="ProtNLM"/>
    </source>
</evidence>
<organism evidence="2 3">
    <name type="scientific">Pseudomonas kitaguniensis</name>
    <dbReference type="NCBI Taxonomy" id="2607908"/>
    <lineage>
        <taxon>Bacteria</taxon>
        <taxon>Pseudomonadati</taxon>
        <taxon>Pseudomonadota</taxon>
        <taxon>Gammaproteobacteria</taxon>
        <taxon>Pseudomonadales</taxon>
        <taxon>Pseudomonadaceae</taxon>
        <taxon>Pseudomonas</taxon>
    </lineage>
</organism>
<reference evidence="2 3" key="1">
    <citation type="submission" date="2019-09" db="EMBL/GenBank/DDBJ databases">
        <title>The draft genomes of Allium pathogen Pseudomonas sp.</title>
        <authorList>
            <person name="Fujikawa T."/>
            <person name="Sawada H."/>
        </authorList>
    </citation>
    <scope>NUCLEOTIDE SEQUENCE [LARGE SCALE GENOMIC DNA]</scope>
    <source>
        <strain evidence="2 3">MAFF 730085</strain>
    </source>
</reference>